<name>A0ABT8SMN3_9CAUL</name>
<organism evidence="1 2">
    <name type="scientific">Peiella sedimenti</name>
    <dbReference type="NCBI Taxonomy" id="3061083"/>
    <lineage>
        <taxon>Bacteria</taxon>
        <taxon>Pseudomonadati</taxon>
        <taxon>Pseudomonadota</taxon>
        <taxon>Alphaproteobacteria</taxon>
        <taxon>Caulobacterales</taxon>
        <taxon>Caulobacteraceae</taxon>
        <taxon>Peiella</taxon>
    </lineage>
</organism>
<dbReference type="Proteomes" id="UP001169063">
    <property type="component" value="Unassembled WGS sequence"/>
</dbReference>
<comment type="caution">
    <text evidence="1">The sequence shown here is derived from an EMBL/GenBank/DDBJ whole genome shotgun (WGS) entry which is preliminary data.</text>
</comment>
<accession>A0ABT8SMN3</accession>
<evidence type="ECO:0000313" key="1">
    <source>
        <dbReference type="EMBL" id="MDO1559829.1"/>
    </source>
</evidence>
<dbReference type="RefSeq" id="WP_302110261.1">
    <property type="nucleotide sequence ID" value="NZ_JAUKTR010000004.1"/>
</dbReference>
<protein>
    <submittedName>
        <fullName evidence="1">Uncharacterized protein</fullName>
    </submittedName>
</protein>
<proteinExistence type="predicted"/>
<evidence type="ECO:0000313" key="2">
    <source>
        <dbReference type="Proteomes" id="UP001169063"/>
    </source>
</evidence>
<sequence>MTVVLPTLPLGSQTNISIQSNAIDLLATFGGPSQRTSRLGDRWTIEVTCRPMRYAQAAGFIAKLIQGLAERVLVAIPQPGLEIGNPGTPLLKGAGQSGRTLQADGFTPGYVIQAGQYFSLVQGGQRYLHQVTDAATANGSGEVELSIYPMLKVSPSDNATLEFAAPKLEGFLQGNRQAWTIGLVENVGLSFAVTEAA</sequence>
<dbReference type="EMBL" id="JAUKTR010000004">
    <property type="protein sequence ID" value="MDO1559829.1"/>
    <property type="molecule type" value="Genomic_DNA"/>
</dbReference>
<gene>
    <name evidence="1" type="ORF">Q0812_10365</name>
</gene>
<keyword evidence="2" id="KW-1185">Reference proteome</keyword>
<reference evidence="1" key="1">
    <citation type="submission" date="2023-07" db="EMBL/GenBank/DDBJ databases">
        <title>Brevundimonas soil sp. nov., isolated from the soil of chemical plant.</title>
        <authorList>
            <person name="Wu N."/>
        </authorList>
    </citation>
    <scope>NUCLEOTIDE SEQUENCE</scope>
    <source>
        <strain evidence="1">XZ-24</strain>
    </source>
</reference>